<dbReference type="RefSeq" id="WP_231485134.1">
    <property type="nucleotide sequence ID" value="NZ_BAAAZO010000002.1"/>
</dbReference>
<sequence length="64" mass="7073">MTNADWIKSAKSANSGECVEMRRHDGAIQIRDSKNPEGAVLSFTPGELDAWIDGAKKNEFDHLL</sequence>
<feature type="domain" description="DUF397" evidence="1">
    <location>
        <begin position="4"/>
        <end position="56"/>
    </location>
</feature>
<name>A0ABP6ZDA1_9ACTN</name>
<keyword evidence="3" id="KW-1185">Reference proteome</keyword>
<dbReference type="EMBL" id="BAAAZO010000002">
    <property type="protein sequence ID" value="GAA3602420.1"/>
    <property type="molecule type" value="Genomic_DNA"/>
</dbReference>
<evidence type="ECO:0000313" key="3">
    <source>
        <dbReference type="Proteomes" id="UP001501074"/>
    </source>
</evidence>
<gene>
    <name evidence="2" type="ORF">GCM10022223_17750</name>
</gene>
<organism evidence="2 3">
    <name type="scientific">Kineosporia mesophila</name>
    <dbReference type="NCBI Taxonomy" id="566012"/>
    <lineage>
        <taxon>Bacteria</taxon>
        <taxon>Bacillati</taxon>
        <taxon>Actinomycetota</taxon>
        <taxon>Actinomycetes</taxon>
        <taxon>Kineosporiales</taxon>
        <taxon>Kineosporiaceae</taxon>
        <taxon>Kineosporia</taxon>
    </lineage>
</organism>
<evidence type="ECO:0000313" key="2">
    <source>
        <dbReference type="EMBL" id="GAA3602420.1"/>
    </source>
</evidence>
<reference evidence="3" key="1">
    <citation type="journal article" date="2019" name="Int. J. Syst. Evol. Microbiol.">
        <title>The Global Catalogue of Microorganisms (GCM) 10K type strain sequencing project: providing services to taxonomists for standard genome sequencing and annotation.</title>
        <authorList>
            <consortium name="The Broad Institute Genomics Platform"/>
            <consortium name="The Broad Institute Genome Sequencing Center for Infectious Disease"/>
            <person name="Wu L."/>
            <person name="Ma J."/>
        </authorList>
    </citation>
    <scope>NUCLEOTIDE SEQUENCE [LARGE SCALE GENOMIC DNA]</scope>
    <source>
        <strain evidence="3">JCM 16902</strain>
    </source>
</reference>
<dbReference type="InterPro" id="IPR007278">
    <property type="entry name" value="DUF397"/>
</dbReference>
<proteinExistence type="predicted"/>
<dbReference type="Pfam" id="PF04149">
    <property type="entry name" value="DUF397"/>
    <property type="match status" value="1"/>
</dbReference>
<comment type="caution">
    <text evidence="2">The sequence shown here is derived from an EMBL/GenBank/DDBJ whole genome shotgun (WGS) entry which is preliminary data.</text>
</comment>
<dbReference type="Proteomes" id="UP001501074">
    <property type="component" value="Unassembled WGS sequence"/>
</dbReference>
<evidence type="ECO:0000259" key="1">
    <source>
        <dbReference type="Pfam" id="PF04149"/>
    </source>
</evidence>
<protein>
    <submittedName>
        <fullName evidence="2">DUF397 domain-containing protein</fullName>
    </submittedName>
</protein>
<accession>A0ABP6ZDA1</accession>